<accession>A0A4R3HVV7</accession>
<evidence type="ECO:0000313" key="4">
    <source>
        <dbReference type="Proteomes" id="UP000295382"/>
    </source>
</evidence>
<dbReference type="Pfam" id="PF13175">
    <property type="entry name" value="AAA_15"/>
    <property type="match status" value="1"/>
</dbReference>
<dbReference type="PANTHER" id="PTHR43581">
    <property type="entry name" value="ATP/GTP PHOSPHATASE"/>
    <property type="match status" value="1"/>
</dbReference>
<keyword evidence="3" id="KW-0378">Hydrolase</keyword>
<dbReference type="EMBL" id="SLZQ01000011">
    <property type="protein sequence ID" value="TCS35167.1"/>
    <property type="molecule type" value="Genomic_DNA"/>
</dbReference>
<feature type="domain" description="Endonuclease GajA/Old nuclease/RecF-like AAA" evidence="1">
    <location>
        <begin position="1"/>
        <end position="421"/>
    </location>
</feature>
<name>A0A4R3HVV7_PAULE</name>
<dbReference type="OrthoDB" id="3322489at2"/>
<keyword evidence="3" id="KW-0540">Nuclease</keyword>
<sequence length="802" mass="89809">MYLRSYRVQNFRRLQSAHIELDSDISIFVGSNNSGKTSATQAIQTFLSGSKERFSLYDFSSSVWKKLNEIGEADPSGDDQASMPCVVLDLWFEVTQDDLYLVIPLLPSTQWQGNEVGIRIEFGARDAIELLQRYRGKQKEAKERAAALVGGAGNYIPWPKTLTEYLEKELHREFELRYFVLDRTQFDSEYRQSNGYEPSLLAGELGGGALLKSLVRVDCLNAQRHLTDPKSNTSGGAGRAEDLSKRLSRFYQRNLDQREEDHAALKALFDSEEGLNKHLMEVFEPTLKQLETLGYPGLNNPRLEIKSALNPATIMSQDAKVHYIVGSGDSTVTLPDSYNGLGFKNLIYMVVEILDLHQKWKEEEDKRPPLHLIFIEEPEAHLHAQLQQVFIRNVFSLLNDTDNAGESFASQVVVTTHSPHILYERGFTPIRYFRRHNQDGEQSTKVLNLSSFQKGPTPKDRDFLQRYLKLTHCDLFFADAAILVEGNVERLLMPSMIEKESKTLRSAAICILEVGGAFGHRFKELIEFLGITTLIITDIDSVTEASAPDVVDEDEEKEFEIPSVDENAPPQKRYGRTCLPAEPGAVTANQTLIQWLPKMRTIEELLAASCEQKTEKLGDSDMARVMVAYQTSTEVTWNDQHMLLCGRTLEEAFGLENAAWCQEATQRYVGLKLKAVPASPNDLAIGLYKRVTGKHFDKTKFALAVLSSNPEHWSVPLYIKQGLIWLAAQIGLEAESNPQEGTHKEIIADALAQTQAAVTSIVALTEKMPVESIKAFAETPTLAPAVDYAAAVVTDNKNKGAV</sequence>
<dbReference type="InterPro" id="IPR041685">
    <property type="entry name" value="AAA_GajA/Old/RecF-like"/>
</dbReference>
<evidence type="ECO:0000313" key="3">
    <source>
        <dbReference type="EMBL" id="TCS35167.1"/>
    </source>
</evidence>
<dbReference type="InterPro" id="IPR027417">
    <property type="entry name" value="P-loop_NTPase"/>
</dbReference>
<evidence type="ECO:0000259" key="2">
    <source>
        <dbReference type="Pfam" id="PF20469"/>
    </source>
</evidence>
<dbReference type="PANTHER" id="PTHR43581:SF2">
    <property type="entry name" value="EXCINUCLEASE ATPASE SUBUNIT"/>
    <property type="match status" value="1"/>
</dbReference>
<dbReference type="GO" id="GO:0004519">
    <property type="term" value="F:endonuclease activity"/>
    <property type="evidence" value="ECO:0007669"/>
    <property type="project" value="UniProtKB-KW"/>
</dbReference>
<keyword evidence="4" id="KW-1185">Reference proteome</keyword>
<proteinExistence type="predicted"/>
<dbReference type="Pfam" id="PF20469">
    <property type="entry name" value="OLD-like_TOPRIM"/>
    <property type="match status" value="1"/>
</dbReference>
<dbReference type="InterPro" id="IPR051396">
    <property type="entry name" value="Bact_Antivir_Def_Nuclease"/>
</dbReference>
<organism evidence="3 4">
    <name type="scientific">Paucimonas lemoignei</name>
    <name type="common">Pseudomonas lemoignei</name>
    <dbReference type="NCBI Taxonomy" id="29443"/>
    <lineage>
        <taxon>Bacteria</taxon>
        <taxon>Pseudomonadati</taxon>
        <taxon>Pseudomonadota</taxon>
        <taxon>Betaproteobacteria</taxon>
        <taxon>Burkholderiales</taxon>
        <taxon>Burkholderiaceae</taxon>
        <taxon>Paucimonas</taxon>
    </lineage>
</organism>
<protein>
    <submittedName>
        <fullName evidence="3">Putative ATP-dependent endonuclease of OLD family</fullName>
    </submittedName>
</protein>
<dbReference type="Proteomes" id="UP000295382">
    <property type="component" value="Unassembled WGS sequence"/>
</dbReference>
<gene>
    <name evidence="3" type="ORF">EDC30_11182</name>
</gene>
<dbReference type="AlphaFoldDB" id="A0A4R3HVV7"/>
<feature type="domain" description="OLD protein-like TOPRIM" evidence="2">
    <location>
        <begin position="476"/>
        <end position="540"/>
    </location>
</feature>
<keyword evidence="3" id="KW-0255">Endonuclease</keyword>
<reference evidence="3 4" key="1">
    <citation type="submission" date="2019-03" db="EMBL/GenBank/DDBJ databases">
        <title>Genomic Encyclopedia of Type Strains, Phase IV (KMG-IV): sequencing the most valuable type-strain genomes for metagenomic binning, comparative biology and taxonomic classification.</title>
        <authorList>
            <person name="Goeker M."/>
        </authorList>
    </citation>
    <scope>NUCLEOTIDE SEQUENCE [LARGE SCALE GENOMIC DNA]</scope>
    <source>
        <strain evidence="3 4">DSM 7445</strain>
    </source>
</reference>
<evidence type="ECO:0000259" key="1">
    <source>
        <dbReference type="Pfam" id="PF13175"/>
    </source>
</evidence>
<dbReference type="InterPro" id="IPR034139">
    <property type="entry name" value="TOPRIM_OLD"/>
</dbReference>
<dbReference type="Gene3D" id="3.40.50.300">
    <property type="entry name" value="P-loop containing nucleotide triphosphate hydrolases"/>
    <property type="match status" value="1"/>
</dbReference>
<dbReference type="RefSeq" id="WP_132259746.1">
    <property type="nucleotide sequence ID" value="NZ_SLZQ01000011.1"/>
</dbReference>
<dbReference type="CDD" id="cd01026">
    <property type="entry name" value="TOPRIM_OLD"/>
    <property type="match status" value="1"/>
</dbReference>
<comment type="caution">
    <text evidence="3">The sequence shown here is derived from an EMBL/GenBank/DDBJ whole genome shotgun (WGS) entry which is preliminary data.</text>
</comment>
<dbReference type="SUPFAM" id="SSF52540">
    <property type="entry name" value="P-loop containing nucleoside triphosphate hydrolases"/>
    <property type="match status" value="1"/>
</dbReference>